<feature type="domain" description="Knr4/Smi1-like" evidence="1">
    <location>
        <begin position="28"/>
        <end position="174"/>
    </location>
</feature>
<dbReference type="InterPro" id="IPR018958">
    <property type="entry name" value="Knr4/Smi1-like_dom"/>
</dbReference>
<reference evidence="2 3" key="1">
    <citation type="submission" date="2016-10" db="EMBL/GenBank/DDBJ databases">
        <title>The Draft Genome Sequence of the Potato Rhizosphere Bacteria Ochrobactrum sp. IPA7.2.</title>
        <authorList>
            <person name="Gogoleva N.E."/>
            <person name="Khlopko Y.A."/>
            <person name="Burygin G.L."/>
            <person name="Plotnikov A.O."/>
        </authorList>
    </citation>
    <scope>NUCLEOTIDE SEQUENCE [LARGE SCALE GENOMIC DNA]</scope>
    <source>
        <strain evidence="2 3">IPA7.2</strain>
    </source>
</reference>
<dbReference type="Proteomes" id="UP000182985">
    <property type="component" value="Unassembled WGS sequence"/>
</dbReference>
<accession>A0A1J6IC07</accession>
<dbReference type="Gene3D" id="3.40.1580.10">
    <property type="entry name" value="SMI1/KNR4-like"/>
    <property type="match status" value="1"/>
</dbReference>
<sequence length="180" mass="20587">MEKMQFTLPAELQSLLEKPDEMGRPGKPITQTDLDEFERSQGVVLPQSYKDYCLRYGSRALQNKRIYAFKTKVRFPNGKSKKADVGSISGPPYILEAYQRYMDPIYNNSGPRLPKHIYPFTFDDGYGHCLIDLNKETHGRVLYIVIKAKTFGDAGYGWEQIGVVADDFQKFLDGLTPDFL</sequence>
<proteinExistence type="predicted"/>
<name>A0A1J6IC07_9HYPH</name>
<comment type="caution">
    <text evidence="2">The sequence shown here is derived from an EMBL/GenBank/DDBJ whole genome shotgun (WGS) entry which is preliminary data.</text>
</comment>
<evidence type="ECO:0000259" key="1">
    <source>
        <dbReference type="SMART" id="SM00860"/>
    </source>
</evidence>
<dbReference type="AlphaFoldDB" id="A0A1J6IC07"/>
<gene>
    <name evidence="2" type="ORF">BLA27_15395</name>
</gene>
<organism evidence="2 3">
    <name type="scientific">Brucella cytisi</name>
    <dbReference type="NCBI Taxonomy" id="407152"/>
    <lineage>
        <taxon>Bacteria</taxon>
        <taxon>Pseudomonadati</taxon>
        <taxon>Pseudomonadota</taxon>
        <taxon>Alphaproteobacteria</taxon>
        <taxon>Hyphomicrobiales</taxon>
        <taxon>Brucellaceae</taxon>
        <taxon>Brucella/Ochrobactrum group</taxon>
        <taxon>Brucella</taxon>
    </lineage>
</organism>
<dbReference type="InterPro" id="IPR037883">
    <property type="entry name" value="Knr4/Smi1-like_sf"/>
</dbReference>
<dbReference type="SUPFAM" id="SSF160631">
    <property type="entry name" value="SMI1/KNR4-like"/>
    <property type="match status" value="1"/>
</dbReference>
<dbReference type="SMART" id="SM00860">
    <property type="entry name" value="SMI1_KNR4"/>
    <property type="match status" value="1"/>
</dbReference>
<evidence type="ECO:0000313" key="3">
    <source>
        <dbReference type="Proteomes" id="UP000182985"/>
    </source>
</evidence>
<evidence type="ECO:0000313" key="2">
    <source>
        <dbReference type="EMBL" id="OIS92568.1"/>
    </source>
</evidence>
<dbReference type="RefSeq" id="WP_071632534.1">
    <property type="nucleotide sequence ID" value="NZ_MOEC01000015.1"/>
</dbReference>
<dbReference type="EMBL" id="MOEC01000015">
    <property type="protein sequence ID" value="OIS92568.1"/>
    <property type="molecule type" value="Genomic_DNA"/>
</dbReference>
<protein>
    <recommendedName>
        <fullName evidence="1">Knr4/Smi1-like domain-containing protein</fullName>
    </recommendedName>
</protein>
<keyword evidence="3" id="KW-1185">Reference proteome</keyword>
<dbReference type="Pfam" id="PF09346">
    <property type="entry name" value="SMI1_KNR4"/>
    <property type="match status" value="1"/>
</dbReference>